<dbReference type="RefSeq" id="WP_188700313.1">
    <property type="nucleotide sequence ID" value="NZ_BMMQ01000002.1"/>
</dbReference>
<accession>A0ABQ2MYE9</accession>
<reference evidence="2" key="1">
    <citation type="journal article" date="2019" name="Int. J. Syst. Evol. Microbiol.">
        <title>The Global Catalogue of Microorganisms (GCM) 10K type strain sequencing project: providing services to taxonomists for standard genome sequencing and annotation.</title>
        <authorList>
            <consortium name="The Broad Institute Genomics Platform"/>
            <consortium name="The Broad Institute Genome Sequencing Center for Infectious Disease"/>
            <person name="Wu L."/>
            <person name="Ma J."/>
        </authorList>
    </citation>
    <scope>NUCLEOTIDE SEQUENCE [LARGE SCALE GENOMIC DNA]</scope>
    <source>
        <strain evidence="2">CGMCC 4.7181</strain>
    </source>
</reference>
<evidence type="ECO:0000313" key="2">
    <source>
        <dbReference type="Proteomes" id="UP000638043"/>
    </source>
</evidence>
<gene>
    <name evidence="1" type="ORF">GCM10010910_10400</name>
</gene>
<protein>
    <submittedName>
        <fullName evidence="1">Uncharacterized protein</fullName>
    </submittedName>
</protein>
<keyword evidence="2" id="KW-1185">Reference proteome</keyword>
<organism evidence="1 2">
    <name type="scientific">Microbacterium nanhaiense</name>
    <dbReference type="NCBI Taxonomy" id="1301026"/>
    <lineage>
        <taxon>Bacteria</taxon>
        <taxon>Bacillati</taxon>
        <taxon>Actinomycetota</taxon>
        <taxon>Actinomycetes</taxon>
        <taxon>Micrococcales</taxon>
        <taxon>Microbacteriaceae</taxon>
        <taxon>Microbacterium</taxon>
    </lineage>
</organism>
<evidence type="ECO:0000313" key="1">
    <source>
        <dbReference type="EMBL" id="GGO61781.1"/>
    </source>
</evidence>
<dbReference type="EMBL" id="BMMQ01000002">
    <property type="protein sequence ID" value="GGO61781.1"/>
    <property type="molecule type" value="Genomic_DNA"/>
</dbReference>
<dbReference type="Proteomes" id="UP000638043">
    <property type="component" value="Unassembled WGS sequence"/>
</dbReference>
<proteinExistence type="predicted"/>
<comment type="caution">
    <text evidence="1">The sequence shown here is derived from an EMBL/GenBank/DDBJ whole genome shotgun (WGS) entry which is preliminary data.</text>
</comment>
<sequence length="1028" mass="108391">MTLAAAIDVFRELGWSGAGLDEIMTLPLGTPAQRRVARAGLAKGAWGGIEQLDERSWGWRSSVDVDSDLLGAFAVRVGVTARRAAEIFPRGLSPRIQGELLAERGADFVAAFVRGGRRALWESAGIVYAMALTGAETPSDPEYLERWAGIAVGAMGEQGEVPADIIGARYRDSLTALLQGAVPVRFDAAALVGGGVERGWITVEEARELVLFAMDRAQRPSDCVAWSRVLSDTLGAPHGWLRERASVLISAMSFGDDAVITAFVPVLLSAGEDELSMPALLVGLAARSAKARAAVLAAALEAPVPSPDVIAAVGEQVSELADATDRRVAQAARAVMVAWGITAAPAVETPPEQPRGLWRATPAIAEVPRFDAGEASPEQLTTLASALVTGAGEPVALVVERFLATANTLARADAEAARTALRGVRPSWARGLVGVHPWVTGGECPAADRHGSYQPAYTARDTAVFQRLGSVPQLLSTPSWDDFRIDPGDLADRLEAYGEQAVLEADLQIALARLDLDLVTADLERRLGAAPHPVLLQDGAHAAARAGEILARWLREPAAYPERSDDPWSPVRPVPAIADLPPRLTASFALIDATLFPKWSEAAFDPADARVAAVRSRPNGVAPSTLLLNNVGEGATPLDAAIAAWERGVLVPGIATADALSWRGAVSSIAARAEAWSVLAEAGMLSVVWPLAVDVVALSSAGARVAPGVAELVEMLARYLPEVELAVATGLAPAEALAMPPVRRLAERGGSSAAVRAARDLAGRLPAPEPAETAIAAATPAPRLSDDEFARVWPPTADPNPLDDGAAIVVDVVASPRGPVPVLVLTLPSGEVVRAERPSWLFPVVHEAQAEVTDADGGERWLRYEHGGLVLAPSREQPGEVREVSRALVALMLVSQTLKDPETYYFADAVRRQVVGARAIDDAVRALLPCEGFDPHRVMRVLRYAPETLPALWPVLRRAIEHAESLGKSPAWLVRIIDVVTEHAEPLRAAAGRGLIPGDWPGLASAATSASSAAARRKARILLDALGI</sequence>
<name>A0ABQ2MYE9_9MICO</name>